<evidence type="ECO:0000313" key="2">
    <source>
        <dbReference type="EMBL" id="PCH35076.1"/>
    </source>
</evidence>
<accession>A0A2H3IYN8</accession>
<name>A0A2H3IYN8_WOLCO</name>
<organism evidence="2 3">
    <name type="scientific">Wolfiporia cocos (strain MD-104)</name>
    <name type="common">Brown rot fungus</name>
    <dbReference type="NCBI Taxonomy" id="742152"/>
    <lineage>
        <taxon>Eukaryota</taxon>
        <taxon>Fungi</taxon>
        <taxon>Dikarya</taxon>
        <taxon>Basidiomycota</taxon>
        <taxon>Agaricomycotina</taxon>
        <taxon>Agaricomycetes</taxon>
        <taxon>Polyporales</taxon>
        <taxon>Phaeolaceae</taxon>
        <taxon>Wolfiporia</taxon>
    </lineage>
</organism>
<gene>
    <name evidence="2" type="ORF">WOLCODRAFT_155746</name>
</gene>
<feature type="region of interest" description="Disordered" evidence="1">
    <location>
        <begin position="1"/>
        <end position="22"/>
    </location>
</feature>
<dbReference type="AlphaFoldDB" id="A0A2H3IYN8"/>
<feature type="compositionally biased region" description="Acidic residues" evidence="1">
    <location>
        <begin position="8"/>
        <end position="17"/>
    </location>
</feature>
<evidence type="ECO:0000313" key="3">
    <source>
        <dbReference type="Proteomes" id="UP000218811"/>
    </source>
</evidence>
<dbReference type="EMBL" id="KB467843">
    <property type="protein sequence ID" value="PCH35076.1"/>
    <property type="molecule type" value="Genomic_DNA"/>
</dbReference>
<keyword evidence="3" id="KW-1185">Reference proteome</keyword>
<proteinExistence type="predicted"/>
<evidence type="ECO:0000256" key="1">
    <source>
        <dbReference type="SAM" id="MobiDB-lite"/>
    </source>
</evidence>
<reference evidence="2 3" key="1">
    <citation type="journal article" date="2012" name="Science">
        <title>The Paleozoic origin of enzymatic lignin decomposition reconstructed from 31 fungal genomes.</title>
        <authorList>
            <person name="Floudas D."/>
            <person name="Binder M."/>
            <person name="Riley R."/>
            <person name="Barry K."/>
            <person name="Blanchette R.A."/>
            <person name="Henrissat B."/>
            <person name="Martinez A.T."/>
            <person name="Otillar R."/>
            <person name="Spatafora J.W."/>
            <person name="Yadav J.S."/>
            <person name="Aerts A."/>
            <person name="Benoit I."/>
            <person name="Boyd A."/>
            <person name="Carlson A."/>
            <person name="Copeland A."/>
            <person name="Coutinho P.M."/>
            <person name="de Vries R.P."/>
            <person name="Ferreira P."/>
            <person name="Findley K."/>
            <person name="Foster B."/>
            <person name="Gaskell J."/>
            <person name="Glotzer D."/>
            <person name="Gorecki P."/>
            <person name="Heitman J."/>
            <person name="Hesse C."/>
            <person name="Hori C."/>
            <person name="Igarashi K."/>
            <person name="Jurgens J.A."/>
            <person name="Kallen N."/>
            <person name="Kersten P."/>
            <person name="Kohler A."/>
            <person name="Kuees U."/>
            <person name="Kumar T.K.A."/>
            <person name="Kuo A."/>
            <person name="LaButti K."/>
            <person name="Larrondo L.F."/>
            <person name="Lindquist E."/>
            <person name="Ling A."/>
            <person name="Lombard V."/>
            <person name="Lucas S."/>
            <person name="Lundell T."/>
            <person name="Martin R."/>
            <person name="McLaughlin D.J."/>
            <person name="Morgenstern I."/>
            <person name="Morin E."/>
            <person name="Murat C."/>
            <person name="Nagy L.G."/>
            <person name="Nolan M."/>
            <person name="Ohm R.A."/>
            <person name="Patyshakuliyeva A."/>
            <person name="Rokas A."/>
            <person name="Ruiz-Duenas F.J."/>
            <person name="Sabat G."/>
            <person name="Salamov A."/>
            <person name="Samejima M."/>
            <person name="Schmutz J."/>
            <person name="Slot J.C."/>
            <person name="St John F."/>
            <person name="Stenlid J."/>
            <person name="Sun H."/>
            <person name="Sun S."/>
            <person name="Syed K."/>
            <person name="Tsang A."/>
            <person name="Wiebenga A."/>
            <person name="Young D."/>
            <person name="Pisabarro A."/>
            <person name="Eastwood D.C."/>
            <person name="Martin F."/>
            <person name="Cullen D."/>
            <person name="Grigoriev I.V."/>
            <person name="Hibbett D.S."/>
        </authorList>
    </citation>
    <scope>NUCLEOTIDE SEQUENCE [LARGE SCALE GENOMIC DNA]</scope>
    <source>
        <strain evidence="2 3">MD-104</strain>
    </source>
</reference>
<protein>
    <submittedName>
        <fullName evidence="2">Uncharacterized protein</fullName>
    </submittedName>
</protein>
<dbReference type="Proteomes" id="UP000218811">
    <property type="component" value="Unassembled WGS sequence"/>
</dbReference>
<sequence length="58" mass="6891">MIVISSNSDDEEQEQEGPEQIAPQDALKEYYCYKMQQQMCRLHVHLQKLEFKSKKQST</sequence>